<name>A0A0D1YHM0_9PEZI</name>
<feature type="domain" description="Rhodopsin" evidence="8">
    <location>
        <begin position="64"/>
        <end position="299"/>
    </location>
</feature>
<accession>A0A0D1YHM0</accession>
<comment type="similarity">
    <text evidence="5">Belongs to the SAT4 family.</text>
</comment>
<feature type="region of interest" description="Disordered" evidence="6">
    <location>
        <begin position="343"/>
        <end position="369"/>
    </location>
</feature>
<evidence type="ECO:0000256" key="4">
    <source>
        <dbReference type="ARBA" id="ARBA00023136"/>
    </source>
</evidence>
<keyword evidence="2 7" id="KW-0812">Transmembrane</keyword>
<evidence type="ECO:0000256" key="2">
    <source>
        <dbReference type="ARBA" id="ARBA00022692"/>
    </source>
</evidence>
<evidence type="ECO:0000256" key="6">
    <source>
        <dbReference type="SAM" id="MobiDB-lite"/>
    </source>
</evidence>
<feature type="transmembrane region" description="Helical" evidence="7">
    <location>
        <begin position="238"/>
        <end position="257"/>
    </location>
</feature>
<dbReference type="VEuPathDB" id="FungiDB:PV09_08064"/>
<dbReference type="GeneID" id="27316037"/>
<protein>
    <recommendedName>
        <fullName evidence="8">Rhodopsin domain-containing protein</fullName>
    </recommendedName>
</protein>
<proteinExistence type="inferred from homology"/>
<dbReference type="OrthoDB" id="5413793at2759"/>
<dbReference type="EMBL" id="KN847564">
    <property type="protein sequence ID" value="KIW00352.1"/>
    <property type="molecule type" value="Genomic_DNA"/>
</dbReference>
<dbReference type="RefSeq" id="XP_016210221.1">
    <property type="nucleotide sequence ID" value="XM_016361915.1"/>
</dbReference>
<dbReference type="InterPro" id="IPR049326">
    <property type="entry name" value="Rhodopsin_dom_fungi"/>
</dbReference>
<evidence type="ECO:0000259" key="8">
    <source>
        <dbReference type="Pfam" id="PF20684"/>
    </source>
</evidence>
<dbReference type="PANTHER" id="PTHR33048:SF131">
    <property type="entry name" value="INTEGRAL MEMBRANE PROTEIN"/>
    <property type="match status" value="1"/>
</dbReference>
<evidence type="ECO:0000256" key="7">
    <source>
        <dbReference type="SAM" id="Phobius"/>
    </source>
</evidence>
<dbReference type="Proteomes" id="UP000053259">
    <property type="component" value="Unassembled WGS sequence"/>
</dbReference>
<evidence type="ECO:0000256" key="1">
    <source>
        <dbReference type="ARBA" id="ARBA00004141"/>
    </source>
</evidence>
<evidence type="ECO:0000256" key="5">
    <source>
        <dbReference type="ARBA" id="ARBA00038359"/>
    </source>
</evidence>
<evidence type="ECO:0000313" key="9">
    <source>
        <dbReference type="EMBL" id="KIW00352.1"/>
    </source>
</evidence>
<feature type="transmembrane region" description="Helical" evidence="7">
    <location>
        <begin position="121"/>
        <end position="145"/>
    </location>
</feature>
<keyword evidence="3 7" id="KW-1133">Transmembrane helix</keyword>
<dbReference type="Pfam" id="PF20684">
    <property type="entry name" value="Fung_rhodopsin"/>
    <property type="match status" value="1"/>
</dbReference>
<dbReference type="InterPro" id="IPR052337">
    <property type="entry name" value="SAT4-like"/>
</dbReference>
<dbReference type="AlphaFoldDB" id="A0A0D1YHM0"/>
<evidence type="ECO:0000256" key="3">
    <source>
        <dbReference type="ARBA" id="ARBA00022989"/>
    </source>
</evidence>
<feature type="transmembrane region" description="Helical" evidence="7">
    <location>
        <begin position="166"/>
        <end position="187"/>
    </location>
</feature>
<organism evidence="9 10">
    <name type="scientific">Verruconis gallopava</name>
    <dbReference type="NCBI Taxonomy" id="253628"/>
    <lineage>
        <taxon>Eukaryota</taxon>
        <taxon>Fungi</taxon>
        <taxon>Dikarya</taxon>
        <taxon>Ascomycota</taxon>
        <taxon>Pezizomycotina</taxon>
        <taxon>Dothideomycetes</taxon>
        <taxon>Pleosporomycetidae</taxon>
        <taxon>Venturiales</taxon>
        <taxon>Sympoventuriaceae</taxon>
        <taxon>Verruconis</taxon>
    </lineage>
</organism>
<gene>
    <name evidence="9" type="ORF">PV09_08064</name>
</gene>
<evidence type="ECO:0000313" key="10">
    <source>
        <dbReference type="Proteomes" id="UP000053259"/>
    </source>
</evidence>
<keyword evidence="10" id="KW-1185">Reference proteome</keyword>
<feature type="transmembrane region" description="Helical" evidence="7">
    <location>
        <begin position="42"/>
        <end position="66"/>
    </location>
</feature>
<feature type="transmembrane region" description="Helical" evidence="7">
    <location>
        <begin position="207"/>
        <end position="226"/>
    </location>
</feature>
<feature type="transmembrane region" description="Helical" evidence="7">
    <location>
        <begin position="78"/>
        <end position="101"/>
    </location>
</feature>
<sequence>MKHPAVEQYTPRAEGQQGGLLAASTRFQDGMKPPSPGDRSDFRATIVVSAAVLMMCSTVAVTFRLVRSWQKLRKFQLHDLFIFLAYVCAVVMSANCALLTTRGLGWHDFDGSIATSESFQATVITINCFYFTCNLCVKLCLLQLYRAFTRNLWGTVLICFMELASILFWLGSFLATVFECVPLAAIWDWTITEGWCIDVVLFYHANASIMIAMDCVLYLIPILFTWNLQLSRQKRVGIVVLFGLGFIVVGSSCYRLWVIHEVIRNGDMSYNYGRSLFASALENHTAIVIACAPAMRSVVGRGLYPRVKTAVSSGRDKFGKMWSSSSHSAPSTPLVDRFQISSPCGTPSASSKGGAAFANGPSLQSMPLTKPSPVVGYSRSFSTGEDDDVELDFRNPTCEVAPAVTTTVTADDASLRPPSSRSRIYITREITVTEELVPPPSIPATGRDDVASKCVSRPCMDSVTNLAGCLPLDLTASSLTRGHGSGM</sequence>
<comment type="subcellular location">
    <subcellularLocation>
        <location evidence="1">Membrane</location>
        <topology evidence="1">Multi-pass membrane protein</topology>
    </subcellularLocation>
</comment>
<reference evidence="9 10" key="1">
    <citation type="submission" date="2015-01" db="EMBL/GenBank/DDBJ databases">
        <title>The Genome Sequence of Ochroconis gallopava CBS43764.</title>
        <authorList>
            <consortium name="The Broad Institute Genomics Platform"/>
            <person name="Cuomo C."/>
            <person name="de Hoog S."/>
            <person name="Gorbushina A."/>
            <person name="Stielow B."/>
            <person name="Teixiera M."/>
            <person name="Abouelleil A."/>
            <person name="Chapman S.B."/>
            <person name="Priest M."/>
            <person name="Young S.K."/>
            <person name="Wortman J."/>
            <person name="Nusbaum C."/>
            <person name="Birren B."/>
        </authorList>
    </citation>
    <scope>NUCLEOTIDE SEQUENCE [LARGE SCALE GENOMIC DNA]</scope>
    <source>
        <strain evidence="9 10">CBS 43764</strain>
    </source>
</reference>
<dbReference type="GO" id="GO:0016020">
    <property type="term" value="C:membrane"/>
    <property type="evidence" value="ECO:0007669"/>
    <property type="project" value="UniProtKB-SubCell"/>
</dbReference>
<dbReference type="PANTHER" id="PTHR33048">
    <property type="entry name" value="PTH11-LIKE INTEGRAL MEMBRANE PROTEIN (AFU_ORTHOLOGUE AFUA_5G11245)"/>
    <property type="match status" value="1"/>
</dbReference>
<keyword evidence="4 7" id="KW-0472">Membrane</keyword>
<dbReference type="HOGENOM" id="CLU_560437_0_0_1"/>
<dbReference type="InParanoid" id="A0A0D1YHM0"/>